<reference evidence="1" key="7">
    <citation type="journal article" date="2005" name="Science">
        <title>The Transcriptional Landscape of the Mammalian Genome.</title>
        <authorList>
            <consortium name="The FANTOM Consortium"/>
            <consortium name="Riken Genome Exploration Research Group and Genome Science Group (Genome Network Project Core Group)"/>
        </authorList>
    </citation>
    <scope>NUCLEOTIDE SEQUENCE</scope>
    <source>
        <strain evidence="1">C57BL/6J</strain>
        <tissue evidence="1">Whole body</tissue>
    </source>
</reference>
<evidence type="ECO:0000313" key="2">
    <source>
        <dbReference type="MGI" id="MGI:2443497"/>
    </source>
</evidence>
<reference evidence="1" key="5">
    <citation type="submission" date="2001-07" db="EMBL/GenBank/DDBJ databases">
        <authorList>
            <person name="Adachi J."/>
            <person name="Aizawa K."/>
            <person name="Akimura T."/>
            <person name="Arakawa T."/>
            <person name="Bono H."/>
            <person name="Carninci P."/>
            <person name="Fukuda S."/>
            <person name="Furuno M."/>
            <person name="Hanagaki T."/>
            <person name="Hara A."/>
            <person name="Hashizume W."/>
            <person name="Hayashida K."/>
            <person name="Hayatsu N."/>
            <person name="Hiramoto K."/>
            <person name="Hiraoka T."/>
            <person name="Hirozane T."/>
            <person name="Hori F."/>
            <person name="Imotani K."/>
            <person name="Ishii Y."/>
            <person name="Itoh M."/>
            <person name="Kagawa I."/>
            <person name="Kasukawa T."/>
            <person name="Katoh H."/>
            <person name="Kawai J."/>
            <person name="Kojima Y."/>
            <person name="Kondo S."/>
            <person name="Konno H."/>
            <person name="Kouda M."/>
            <person name="Koya S."/>
            <person name="Kurihara C."/>
            <person name="Matsuyama T."/>
            <person name="Miyazaki A."/>
            <person name="Murata M."/>
            <person name="Nakamura M."/>
            <person name="Nishi K."/>
            <person name="Nomura K."/>
            <person name="Numazaki R."/>
            <person name="Ohno M."/>
            <person name="Ohsato N."/>
            <person name="Okazaki Y."/>
            <person name="Saito R."/>
            <person name="Saitoh H."/>
            <person name="Sakai C."/>
            <person name="Sakai K."/>
            <person name="Sakazume N."/>
            <person name="Sano H."/>
            <person name="Sasaki D."/>
            <person name="Shibata K."/>
            <person name="Shinagawa A."/>
            <person name="Shiraki T."/>
            <person name="Sogabe Y."/>
            <person name="Tagami M."/>
            <person name="Tagawa A."/>
            <person name="Takahashi F."/>
            <person name="Takaku-Akahira S."/>
            <person name="Takeda Y."/>
            <person name="Tanaka T."/>
            <person name="Tomaru A."/>
            <person name="Toya T."/>
            <person name="Yasunishi A."/>
            <person name="Muramatsu M."/>
            <person name="Hayashizaki Y."/>
        </authorList>
    </citation>
    <scope>NUCLEOTIDE SEQUENCE</scope>
    <source>
        <strain evidence="1">C57BL/6J</strain>
        <tissue evidence="1">Whole body</tissue>
    </source>
</reference>
<accession>Q8BQH2</accession>
<gene>
    <name evidence="2" type="primary">Zmat4</name>
</gene>
<evidence type="ECO:0000313" key="1">
    <source>
        <dbReference type="EMBL" id="BAC34406.1"/>
    </source>
</evidence>
<dbReference type="AGR" id="MGI:2443497"/>
<reference evidence="1" key="2">
    <citation type="journal article" date="2000" name="Genome Res.">
        <title>Normalization and subtraction of cap-trapper-selected cDNAs to prepare full-length cDNA libraries for rapid discovery of new genes.</title>
        <authorList>
            <person name="Carninci P."/>
            <person name="Shibata Y."/>
            <person name="Hayatsu N."/>
            <person name="Sugahara Y."/>
            <person name="Shibata K."/>
            <person name="Itoh M."/>
            <person name="Konno H."/>
            <person name="Okazaki Y."/>
            <person name="Muramatsu M."/>
            <person name="Hayashizaki Y."/>
        </authorList>
    </citation>
    <scope>NUCLEOTIDE SEQUENCE</scope>
    <source>
        <strain evidence="1">C57BL/6J</strain>
        <tissue evidence="1">Whole body</tissue>
    </source>
</reference>
<sequence length="121" mass="12780">DSWSELLKGLVAETGTQHPQRAPSRQCLPALRRAASLRTTAPLLLGEGTFICVPGEGAASALFSLGLAVSTGGGLQREEKSLRGGKVAKAETHCLLLGGKQTYNLGKLLHRQEQGLFTTLN</sequence>
<reference evidence="1" key="3">
    <citation type="journal article" date="2000" name="Genome Res.">
        <title>RIKEN integrated sequence analysis (RISA) system--384-format sequencing pipeline with 384 multicapillary sequencer.</title>
        <authorList>
            <person name="Shibata K."/>
            <person name="Itoh M."/>
            <person name="Aizawa K."/>
            <person name="Nagaoka S."/>
            <person name="Sasaki N."/>
            <person name="Carninci P."/>
            <person name="Konno H."/>
            <person name="Akiyama J."/>
            <person name="Nishi K."/>
            <person name="Kitsunai T."/>
            <person name="Tashiro H."/>
            <person name="Itoh M."/>
            <person name="Sumi N."/>
            <person name="Ishii Y."/>
            <person name="Nakamura S."/>
            <person name="Hazama M."/>
            <person name="Nishine T."/>
            <person name="Harada A."/>
            <person name="Yamamoto R."/>
            <person name="Matsumoto H."/>
            <person name="Sakaguchi S."/>
            <person name="Ikegami T."/>
            <person name="Kashiwagi K."/>
            <person name="Fujiwake S."/>
            <person name="Inoue K."/>
            <person name="Togawa Y."/>
            <person name="Izawa M."/>
            <person name="Ohara E."/>
            <person name="Watahiki M."/>
            <person name="Yoneda Y."/>
            <person name="Ishikawa T."/>
            <person name="Ozawa K."/>
            <person name="Tanaka T."/>
            <person name="Matsuura S."/>
            <person name="Kawai J."/>
            <person name="Okazaki Y."/>
            <person name="Muramatsu M."/>
            <person name="Inoue Y."/>
            <person name="Kira A."/>
            <person name="Hayashizaki Y."/>
        </authorList>
    </citation>
    <scope>NUCLEOTIDE SEQUENCE</scope>
    <source>
        <strain evidence="1">C57BL/6J</strain>
        <tissue evidence="1">Whole body</tissue>
    </source>
</reference>
<dbReference type="EMBL" id="AK050771">
    <property type="protein sequence ID" value="BAC34406.1"/>
    <property type="molecule type" value="mRNA"/>
</dbReference>
<reference evidence="1" key="8">
    <citation type="journal article" date="2005" name="Science">
        <title>Antisense Transcription in the Mammalian Transcriptome.</title>
        <authorList>
            <consortium name="RIKEN Genome Exploration Research Group and Genome Science Group (Genome Network Project Core Group) and the FANTOM Consortium"/>
        </authorList>
    </citation>
    <scope>NUCLEOTIDE SEQUENCE</scope>
    <source>
        <strain evidence="1">C57BL/6J</strain>
        <tissue evidence="1">Whole body</tissue>
    </source>
</reference>
<feature type="non-terminal residue" evidence="1">
    <location>
        <position position="1"/>
    </location>
</feature>
<organism evidence="1">
    <name type="scientific">Mus musculus</name>
    <name type="common">Mouse</name>
    <dbReference type="NCBI Taxonomy" id="10090"/>
    <lineage>
        <taxon>Eukaryota</taxon>
        <taxon>Metazoa</taxon>
        <taxon>Chordata</taxon>
        <taxon>Craniata</taxon>
        <taxon>Vertebrata</taxon>
        <taxon>Euteleostomi</taxon>
        <taxon>Mammalia</taxon>
        <taxon>Eutheria</taxon>
        <taxon>Euarchontoglires</taxon>
        <taxon>Glires</taxon>
        <taxon>Rodentia</taxon>
        <taxon>Myomorpha</taxon>
        <taxon>Muroidea</taxon>
        <taxon>Muridae</taxon>
        <taxon>Murinae</taxon>
        <taxon>Mus</taxon>
        <taxon>Mus</taxon>
    </lineage>
</organism>
<reference evidence="1" key="6">
    <citation type="journal article" date="2002" name="Nature">
        <title>Analysis of the mouse transcriptome based on functional annotation of 60,770 full-length cDNAs.</title>
        <authorList>
            <consortium name="The FANTOM Consortium and the RIKEN Genome Exploration Research Group Phase I and II Team"/>
        </authorList>
    </citation>
    <scope>NUCLEOTIDE SEQUENCE</scope>
    <source>
        <strain evidence="1">C57BL/6J</strain>
        <tissue evidence="1">Whole body</tissue>
    </source>
</reference>
<name>Q8BQH2_MOUSE</name>
<dbReference type="MGI" id="MGI:2443497">
    <property type="gene designation" value="Zmat4"/>
</dbReference>
<reference evidence="1" key="4">
    <citation type="journal article" date="2001" name="Nature">
        <title>Functional annotation of a full-length mouse cDNA collection.</title>
        <authorList>
            <consortium name="The RIKEN Genome Exploration Research Group Phase II Team and the FANTOM Consortium"/>
        </authorList>
    </citation>
    <scope>NUCLEOTIDE SEQUENCE</scope>
    <source>
        <strain evidence="1">C57BL/6J</strain>
        <tissue evidence="1">Whole body</tissue>
    </source>
</reference>
<dbReference type="AlphaFoldDB" id="Q8BQH2"/>
<reference evidence="1" key="1">
    <citation type="journal article" date="1999" name="Methods Enzymol.">
        <title>High-efficiency full-length cDNA cloning.</title>
        <authorList>
            <person name="Carninci P."/>
            <person name="Hayashizaki Y."/>
        </authorList>
    </citation>
    <scope>NUCLEOTIDE SEQUENCE</scope>
    <source>
        <strain evidence="1">C57BL/6J</strain>
        <tissue evidence="1">Whole body</tissue>
    </source>
</reference>
<protein>
    <submittedName>
        <fullName evidence="1">Uncharacterized protein</fullName>
    </submittedName>
</protein>
<proteinExistence type="evidence at transcript level"/>